<protein>
    <submittedName>
        <fullName evidence="3">AAA family ATPase</fullName>
    </submittedName>
</protein>
<evidence type="ECO:0000256" key="1">
    <source>
        <dbReference type="SAM" id="MobiDB-lite"/>
    </source>
</evidence>
<dbReference type="Gene3D" id="3.40.50.300">
    <property type="entry name" value="P-loop containing nucleotide triphosphate hydrolases"/>
    <property type="match status" value="1"/>
</dbReference>
<gene>
    <name evidence="3" type="ORF">C4B68_39550</name>
</gene>
<dbReference type="Pfam" id="PF07728">
    <property type="entry name" value="AAA_5"/>
    <property type="match status" value="1"/>
</dbReference>
<dbReference type="InterPro" id="IPR011704">
    <property type="entry name" value="ATPase_dyneun-rel_AAA"/>
</dbReference>
<name>A0ABN5IEN6_9ACTN</name>
<dbReference type="InterPro" id="IPR003593">
    <property type="entry name" value="AAA+_ATPase"/>
</dbReference>
<feature type="domain" description="AAA+ ATPase" evidence="2">
    <location>
        <begin position="8"/>
        <end position="217"/>
    </location>
</feature>
<dbReference type="SUPFAM" id="SSF52540">
    <property type="entry name" value="P-loop containing nucleoside triphosphate hydrolases"/>
    <property type="match status" value="1"/>
</dbReference>
<dbReference type="SMART" id="SM00382">
    <property type="entry name" value="AAA"/>
    <property type="match status" value="1"/>
</dbReference>
<proteinExistence type="predicted"/>
<dbReference type="EMBL" id="CP026652">
    <property type="protein sequence ID" value="AVH61685.1"/>
    <property type="molecule type" value="Genomic_DNA"/>
</dbReference>
<dbReference type="Proteomes" id="UP000238413">
    <property type="component" value="Chromosome"/>
</dbReference>
<dbReference type="InterPro" id="IPR027417">
    <property type="entry name" value="P-loop_NTPase"/>
</dbReference>
<accession>A0ABN5IEN6</accession>
<evidence type="ECO:0000259" key="2">
    <source>
        <dbReference type="SMART" id="SM00382"/>
    </source>
</evidence>
<evidence type="ECO:0000313" key="4">
    <source>
        <dbReference type="Proteomes" id="UP000238413"/>
    </source>
</evidence>
<keyword evidence="4" id="KW-1185">Reference proteome</keyword>
<reference evidence="3 4" key="1">
    <citation type="submission" date="2018-02" db="EMBL/GenBank/DDBJ databases">
        <title>Complete genome sequence of Streptomyces dengpaensis, the producer of angucyclines.</title>
        <authorList>
            <person name="Yumei L."/>
        </authorList>
    </citation>
    <scope>NUCLEOTIDE SEQUENCE [LARGE SCALE GENOMIC DNA]</scope>
    <source>
        <strain evidence="3 4">XZHG99</strain>
    </source>
</reference>
<feature type="region of interest" description="Disordered" evidence="1">
    <location>
        <begin position="71"/>
        <end position="101"/>
    </location>
</feature>
<evidence type="ECO:0000313" key="3">
    <source>
        <dbReference type="EMBL" id="AVH61685.1"/>
    </source>
</evidence>
<sequence length="295" mass="32082">MVNAALFLRRPLLVTGKPGTGKSTLAYLIAEELGLGPVLRWPITSRTTLLEGLYRYDAIGRLREENLRRLRERPAAPAGEPTPPGDEPTSSSADPAGTDIGRHLRLGPLGTALLPYTTPRMLLIDEIDKSDMDLPNDLLNVFEEGEYSIEELQRLPEETGPVPVMIADPGGHANISSGHVRCRAFPFVLLTSNGEREFPPAFLRRCLRLDLDAPGRTQVEEIITAHLGPEATATAGHLVNSFLAKREISEVTTDQLLNAVYLATAGSRHEGRSPEEVASLNEVAHAVLRPLSGPE</sequence>
<dbReference type="CDD" id="cd00009">
    <property type="entry name" value="AAA"/>
    <property type="match status" value="1"/>
</dbReference>
<organism evidence="3 4">
    <name type="scientific">Streptomyces dengpaensis</name>
    <dbReference type="NCBI Taxonomy" id="2049881"/>
    <lineage>
        <taxon>Bacteria</taxon>
        <taxon>Bacillati</taxon>
        <taxon>Actinomycetota</taxon>
        <taxon>Actinomycetes</taxon>
        <taxon>Kitasatosporales</taxon>
        <taxon>Streptomycetaceae</taxon>
        <taxon>Streptomyces</taxon>
    </lineage>
</organism>